<organism evidence="1 2">
    <name type="scientific">Phytophthora palmivora</name>
    <dbReference type="NCBI Taxonomy" id="4796"/>
    <lineage>
        <taxon>Eukaryota</taxon>
        <taxon>Sar</taxon>
        <taxon>Stramenopiles</taxon>
        <taxon>Oomycota</taxon>
        <taxon>Peronosporomycetes</taxon>
        <taxon>Peronosporales</taxon>
        <taxon>Peronosporaceae</taxon>
        <taxon>Phytophthora</taxon>
    </lineage>
</organism>
<evidence type="ECO:0000313" key="1">
    <source>
        <dbReference type="EMBL" id="POM74333.1"/>
    </source>
</evidence>
<dbReference type="OrthoDB" id="166546at2759"/>
<evidence type="ECO:0008006" key="3">
    <source>
        <dbReference type="Google" id="ProtNLM"/>
    </source>
</evidence>
<dbReference type="PANTHER" id="PTHR47169">
    <property type="entry name" value="OS01G0541250 PROTEIN"/>
    <property type="match status" value="1"/>
</dbReference>
<keyword evidence="2" id="KW-1185">Reference proteome</keyword>
<dbReference type="Proteomes" id="UP000237271">
    <property type="component" value="Unassembled WGS sequence"/>
</dbReference>
<dbReference type="PANTHER" id="PTHR47169:SF2">
    <property type="entry name" value="OS01G0541250 PROTEIN"/>
    <property type="match status" value="1"/>
</dbReference>
<proteinExistence type="predicted"/>
<dbReference type="Gene3D" id="3.30.420.10">
    <property type="entry name" value="Ribonuclease H-like superfamily/Ribonuclease H"/>
    <property type="match status" value="2"/>
</dbReference>
<reference evidence="1 2" key="1">
    <citation type="journal article" date="2017" name="Genome Biol. Evol.">
        <title>Phytophthora megakarya and P. palmivora, closely related causal agents of cacao black pod rot, underwent increases in genome sizes and gene numbers by different mechanisms.</title>
        <authorList>
            <person name="Ali S.S."/>
            <person name="Shao J."/>
            <person name="Lary D.J."/>
            <person name="Kronmiller B."/>
            <person name="Shen D."/>
            <person name="Strem M.D."/>
            <person name="Amoako-Attah I."/>
            <person name="Akrofi A.Y."/>
            <person name="Begoude B.A."/>
            <person name="Ten Hoopen G.M."/>
            <person name="Coulibaly K."/>
            <person name="Kebe B.I."/>
            <person name="Melnick R.L."/>
            <person name="Guiltinan M.J."/>
            <person name="Tyler B.M."/>
            <person name="Meinhardt L.W."/>
            <person name="Bailey B.A."/>
        </authorList>
    </citation>
    <scope>NUCLEOTIDE SEQUENCE [LARGE SCALE GENOMIC DNA]</scope>
    <source>
        <strain evidence="2">sbr112.9</strain>
    </source>
</reference>
<dbReference type="InterPro" id="IPR036397">
    <property type="entry name" value="RNaseH_sf"/>
</dbReference>
<protein>
    <recommendedName>
        <fullName evidence="3">Transposase</fullName>
    </recommendedName>
</protein>
<accession>A0A2P4Y949</accession>
<comment type="caution">
    <text evidence="1">The sequence shown here is derived from an EMBL/GenBank/DDBJ whole genome shotgun (WGS) entry which is preliminary data.</text>
</comment>
<name>A0A2P4Y949_9STRA</name>
<dbReference type="AlphaFoldDB" id="A0A2P4Y949"/>
<evidence type="ECO:0000313" key="2">
    <source>
        <dbReference type="Proteomes" id="UP000237271"/>
    </source>
</evidence>
<sequence length="376" mass="42246">MPRRQHQHDLSPHVKVAVALYLSQRSVGGHLPRGSIASAAAGFGLHRHTISKVWQHRHNSAALMGSRQQRPPPPRRLTDDEVVERVRDVPLCQRQSLRLLAAATCIPKTTLLRYLKRNVMRRNLPRPADAYGFARDAAFVMGAGTRRASPRGKDGSCPSHFNLYKANAKYYLAKDEDLPYRSCPNKRYIGKVMCLAAVARPRYDFDKKRYFDGKIGIWPIVEQAVAQRASKNRAKGAHITKNVSMTRAIYTKMLREKVFPAIREKWPGGWDIQIVSQPPRSPDMNVLDLGFFHSLQSLQYKTPTFDTDGLIAAVEGSIARKVLGTVIACKGGNNYSLPRVRKFHMRHGISPIALPVADSVVAEGYRHLRQSECVVI</sequence>
<dbReference type="EMBL" id="NCKW01004886">
    <property type="protein sequence ID" value="POM74333.1"/>
    <property type="molecule type" value="Genomic_DNA"/>
</dbReference>
<gene>
    <name evidence="1" type="ORF">PHPALM_8725</name>
</gene>
<dbReference type="GO" id="GO:0003676">
    <property type="term" value="F:nucleic acid binding"/>
    <property type="evidence" value="ECO:0007669"/>
    <property type="project" value="InterPro"/>
</dbReference>